<organism evidence="2 3">
    <name type="scientific">Hohaiivirga grylli</name>
    <dbReference type="NCBI Taxonomy" id="3133970"/>
    <lineage>
        <taxon>Bacteria</taxon>
        <taxon>Pseudomonadati</taxon>
        <taxon>Pseudomonadota</taxon>
        <taxon>Alphaproteobacteria</taxon>
        <taxon>Hyphomicrobiales</taxon>
        <taxon>Methylobacteriaceae</taxon>
        <taxon>Hohaiivirga</taxon>
    </lineage>
</organism>
<feature type="domain" description="Autotransporter" evidence="1">
    <location>
        <begin position="639"/>
        <end position="925"/>
    </location>
</feature>
<dbReference type="SMART" id="SM00869">
    <property type="entry name" value="Autotransporter"/>
    <property type="match status" value="1"/>
</dbReference>
<evidence type="ECO:0000259" key="1">
    <source>
        <dbReference type="PROSITE" id="PS51208"/>
    </source>
</evidence>
<evidence type="ECO:0000313" key="2">
    <source>
        <dbReference type="EMBL" id="MEN3930476.1"/>
    </source>
</evidence>
<dbReference type="Gene3D" id="2.40.128.130">
    <property type="entry name" value="Autotransporter beta-domain"/>
    <property type="match status" value="1"/>
</dbReference>
<dbReference type="SUPFAM" id="SSF103515">
    <property type="entry name" value="Autotransporter"/>
    <property type="match status" value="1"/>
</dbReference>
<proteinExistence type="predicted"/>
<dbReference type="PANTHER" id="PTHR35037">
    <property type="entry name" value="C-TERMINAL REGION OF AIDA-LIKE PROTEIN"/>
    <property type="match status" value="1"/>
</dbReference>
<dbReference type="InterPro" id="IPR051551">
    <property type="entry name" value="Autotransporter_adhesion"/>
</dbReference>
<protein>
    <submittedName>
        <fullName evidence="2">Autotransporter outer membrane beta-barrel domain-containing protein</fullName>
    </submittedName>
</protein>
<dbReference type="InterPro" id="IPR006315">
    <property type="entry name" value="OM_autotransptr_brl_dom"/>
</dbReference>
<dbReference type="InterPro" id="IPR012332">
    <property type="entry name" value="Autotransporter_pectin_lyase_C"/>
</dbReference>
<keyword evidence="3" id="KW-1185">Reference proteome</keyword>
<reference evidence="2 3" key="1">
    <citation type="submission" date="2024-04" db="EMBL/GenBank/DDBJ databases">
        <title>A novel species isolated from cricket.</title>
        <authorList>
            <person name="Wang H.-C."/>
        </authorList>
    </citation>
    <scope>NUCLEOTIDE SEQUENCE [LARGE SCALE GENOMIC DNA]</scope>
    <source>
        <strain evidence="2 3">WL0021</strain>
    </source>
</reference>
<name>A0ABV0BJM1_9HYPH</name>
<dbReference type="Pfam" id="PF03797">
    <property type="entry name" value="Autotransporter"/>
    <property type="match status" value="1"/>
</dbReference>
<dbReference type="InterPro" id="IPR011050">
    <property type="entry name" value="Pectin_lyase_fold/virulence"/>
</dbReference>
<dbReference type="RefSeq" id="WP_346336483.1">
    <property type="nucleotide sequence ID" value="NZ_JBBYXI010000002.1"/>
</dbReference>
<sequence length="925" mass="96143">MDYTSTVEATTTPIMLQGGDRVAVTGKKPAMHSGNVYGTITVQNGGIYATNLNGTSQGIITVDAAGGVIDIGTGSILIGEGYGTETGTIGSTGIYTYGANSLIRARNVTITVTSDDPYGAYTRNSSTINLTGLSTISVTGRSVGPSGPVRHAYALASYNSGILNAENVNVTIAPAAGNVIPEAYAAWTTSQGLINVAGNLEASVKGTQTAFAYSSGTSSEVKLNNVSGTSTATGGGAYALYSSSGARIAVSGAINGQVSSDTSTVLVRAGSNTAISWLGGGTVSGTGPTGGAILMDGNASTIDVANIKADFVGQNSGYAINSSITSSGGSTINVTNSVLSSNYDGIVISSGTLNLNMNSVTLNNGSGNAIVVNDAKKVQSVLNLNAVSSHFKGIATTGSNSLSNLALTGSDWLMTGNSEVTSIANNASTITFAPAGASAFKTLSVTNYTGAGGNIVLNTVLGGTGSPSDRLVILNGGSASGTTNLFINQVGGTGSQIVGDGILVVEAQGSATTTTSAFRLGQRVAAGAYEYSLVRGGSASADSWYLTDRYVGEETGGGFVPDENTEEKTPNYRAEMPLAMAMPPVALEYGYSVLGTLHERIGDPRPNPLKPVYEERVVRGKKGKLETVRVLAEPTLADEQRWFSGGWARVIGDRGIRDNNNFKRRGPDYNYTFGAVQVGMDIYGRQSAAGDLDKAGVYFAYGNIDTDVKRASNKGNAGSVLMDAYTIGAYWTHIAAAGWYTDAVVQGTWYSTDAKSIYGPRLKPDGFGFLASLEGGYSFKLDNGWIIEPQAQIAYQRVSFDSVSDAYGRFKFDDGESVRGRIGVRFSKDWEVSIEGKPRLITTWLRANIWHEFGGKLKTTATDIYGLNSVTLGSSLQGTWGEIGAGISGQVADQVSLFGTAAYNHSLDNKGRESWNGRLGVVVKW</sequence>
<dbReference type="NCBIfam" id="TIGR01414">
    <property type="entry name" value="autotrans_barl"/>
    <property type="match status" value="1"/>
</dbReference>
<dbReference type="Gene3D" id="2.160.20.20">
    <property type="match status" value="1"/>
</dbReference>
<dbReference type="CDD" id="cd01344">
    <property type="entry name" value="PL2_Passenger_AT"/>
    <property type="match status" value="1"/>
</dbReference>
<dbReference type="SUPFAM" id="SSF51126">
    <property type="entry name" value="Pectin lyase-like"/>
    <property type="match status" value="1"/>
</dbReference>
<dbReference type="InterPro" id="IPR043990">
    <property type="entry name" value="AC_1"/>
</dbReference>
<dbReference type="PANTHER" id="PTHR35037:SF3">
    <property type="entry name" value="C-TERMINAL REGION OF AIDA-LIKE PROTEIN"/>
    <property type="match status" value="1"/>
</dbReference>
<dbReference type="EMBL" id="JBBYXI010000002">
    <property type="protein sequence ID" value="MEN3930476.1"/>
    <property type="molecule type" value="Genomic_DNA"/>
</dbReference>
<gene>
    <name evidence="2" type="ORF">WJT86_05280</name>
</gene>
<dbReference type="PROSITE" id="PS51208">
    <property type="entry name" value="AUTOTRANSPORTER"/>
    <property type="match status" value="1"/>
</dbReference>
<dbReference type="InterPro" id="IPR036709">
    <property type="entry name" value="Autotransporte_beta_dom_sf"/>
</dbReference>
<comment type="caution">
    <text evidence="2">The sequence shown here is derived from an EMBL/GenBank/DDBJ whole genome shotgun (WGS) entry which is preliminary data.</text>
</comment>
<evidence type="ECO:0000313" key="3">
    <source>
        <dbReference type="Proteomes" id="UP001418637"/>
    </source>
</evidence>
<dbReference type="Proteomes" id="UP001418637">
    <property type="component" value="Unassembled WGS sequence"/>
</dbReference>
<accession>A0ABV0BJM1</accession>
<dbReference type="InterPro" id="IPR005546">
    <property type="entry name" value="Autotransporte_beta"/>
</dbReference>
<dbReference type="Pfam" id="PF18883">
    <property type="entry name" value="AC_1"/>
    <property type="match status" value="1"/>
</dbReference>